<feature type="chain" id="PRO_5002265405" description="DUF2780 domain-containing protein" evidence="1">
    <location>
        <begin position="20"/>
        <end position="183"/>
    </location>
</feature>
<feature type="signal peptide" evidence="1">
    <location>
        <begin position="1"/>
        <end position="19"/>
    </location>
</feature>
<dbReference type="Pfam" id="PF11075">
    <property type="entry name" value="DUF2780"/>
    <property type="match status" value="1"/>
</dbReference>
<dbReference type="AlphaFoldDB" id="A0A0D3MF56"/>
<sequence>MKKLLIASVISLFSLHANAGLWDSITGLFGSDEKEVTEEVADQAATMEKQAASVEKSATSDMVAQGMALLPMLTKTLGVTETQATGGMGALLQAATSLLSDGDSKSLLSAIPGASTLMSAAPALKKLAGGEAEGGMLAGAMGAAAEYSDKAKAASQLTSQFESLGLGADMIPKFADTASSFLD</sequence>
<evidence type="ECO:0008006" key="3">
    <source>
        <dbReference type="Google" id="ProtNLM"/>
    </source>
</evidence>
<feature type="non-terminal residue" evidence="2">
    <location>
        <position position="183"/>
    </location>
</feature>
<evidence type="ECO:0000256" key="1">
    <source>
        <dbReference type="SAM" id="SignalP"/>
    </source>
</evidence>
<reference evidence="2" key="1">
    <citation type="journal article" date="2014" name="Proc. Natl. Acad. Sci. U.S.A.">
        <title>Gill bacteria enable a novel digestive strategy in a wood-feeding mollusk.</title>
        <authorList>
            <person name="O'Connor R.M."/>
            <person name="Fung J.M."/>
            <person name="Sharp K.H."/>
            <person name="Benner J.S."/>
            <person name="McClung C."/>
            <person name="Cushing S."/>
            <person name="Lamkin E.R."/>
            <person name="Fomenkov A.I."/>
            <person name="Henrissat B."/>
            <person name="Londer Y.Y."/>
            <person name="Scholz M.B."/>
            <person name="Posfai J."/>
            <person name="Malfatti S."/>
            <person name="Tringe S.G."/>
            <person name="Woyke T."/>
            <person name="Malmstrom R.R."/>
            <person name="Coleman-Derr D."/>
            <person name="Altamia M.A."/>
            <person name="Dedrick S."/>
            <person name="Kaluziak S.T."/>
            <person name="Haygood M.G."/>
            <person name="Distel D.L."/>
        </authorList>
    </citation>
    <scope>NUCLEOTIDE SEQUENCE</scope>
    <source>
        <strain evidence="2">Bs02</strain>
    </source>
</reference>
<evidence type="ECO:0000313" key="2">
    <source>
        <dbReference type="EMBL" id="AIH07636.1"/>
    </source>
</evidence>
<dbReference type="InterPro" id="IPR021302">
    <property type="entry name" value="DUF2780_VcgC/VcgE"/>
</dbReference>
<name>A0A0D3MF56_9GAMM</name>
<dbReference type="EMBL" id="KJ943285">
    <property type="protein sequence ID" value="AIH07636.1"/>
    <property type="molecule type" value="Genomic_DNA"/>
</dbReference>
<organism evidence="2">
    <name type="scientific">Teredinibacter waterburyi</name>
    <dbReference type="NCBI Taxonomy" id="1500538"/>
    <lineage>
        <taxon>Bacteria</taxon>
        <taxon>Pseudomonadati</taxon>
        <taxon>Pseudomonadota</taxon>
        <taxon>Gammaproteobacteria</taxon>
        <taxon>Cellvibrionales</taxon>
        <taxon>Cellvibrionaceae</taxon>
        <taxon>Teredinibacter</taxon>
    </lineage>
</organism>
<keyword evidence="1" id="KW-0732">Signal</keyword>
<accession>A0A0D3MF56</accession>
<protein>
    <recommendedName>
        <fullName evidence="3">DUF2780 domain-containing protein</fullName>
    </recommendedName>
</protein>
<proteinExistence type="predicted"/>